<evidence type="ECO:0000313" key="6">
    <source>
        <dbReference type="Proteomes" id="UP001269271"/>
    </source>
</evidence>
<dbReference type="OMA" id="YMPVRRM"/>
<keyword evidence="6" id="KW-1185">Reference proteome</keyword>
<reference evidence="3 5" key="2">
    <citation type="submission" date="2019-07" db="EMBL/GenBank/DDBJ databases">
        <title>Genome Sequencing and Assembly of Staphylococcus haemolyticus SDA2.</title>
        <authorList>
            <person name="Emmons C.B."/>
            <person name="Park C."/>
            <person name="Sevigny J.L."/>
            <person name="Andam C."/>
        </authorList>
    </citation>
    <scope>NUCLEOTIDE SEQUENCE [LARGE SCALE GENOMIC DNA]</scope>
    <source>
        <strain evidence="3 5">SDA2</strain>
    </source>
</reference>
<accession>A0A2A1KBE6</accession>
<dbReference type="Proteomes" id="UP000316594">
    <property type="component" value="Unassembled WGS sequence"/>
</dbReference>
<protein>
    <submittedName>
        <fullName evidence="3">NETI motif-containing protein</fullName>
    </submittedName>
</protein>
<name>A0A2A1KBE6_STAHA</name>
<dbReference type="STRING" id="1283.ShL2_00930"/>
<dbReference type="EMBL" id="PGWX01000353">
    <property type="protein sequence ID" value="PPJ73304.1"/>
    <property type="molecule type" value="Genomic_DNA"/>
</dbReference>
<dbReference type="RefSeq" id="WP_011275348.1">
    <property type="nucleotide sequence ID" value="NZ_BKAY01000013.1"/>
</dbReference>
<organism evidence="3 5">
    <name type="scientific">Staphylococcus haemolyticus</name>
    <dbReference type="NCBI Taxonomy" id="1283"/>
    <lineage>
        <taxon>Bacteria</taxon>
        <taxon>Bacillati</taxon>
        <taxon>Bacillota</taxon>
        <taxon>Bacilli</taxon>
        <taxon>Bacillales</taxon>
        <taxon>Staphylococcaceae</taxon>
        <taxon>Staphylococcus</taxon>
    </lineage>
</organism>
<dbReference type="InterPro" id="IPR025930">
    <property type="entry name" value="NETI"/>
</dbReference>
<proteinExistence type="predicted"/>
<gene>
    <name evidence="2" type="ORF">CV019_09620</name>
    <name evidence="3" type="ORF">FNL11_09060</name>
    <name evidence="1" type="ORF">RO950_07255</name>
</gene>
<dbReference type="GeneID" id="93780427"/>
<dbReference type="Proteomes" id="UP001269271">
    <property type="component" value="Unassembled WGS sequence"/>
</dbReference>
<evidence type="ECO:0000313" key="3">
    <source>
        <dbReference type="EMBL" id="TRL76985.1"/>
    </source>
</evidence>
<dbReference type="Pfam" id="PF14044">
    <property type="entry name" value="NETI"/>
    <property type="match status" value="1"/>
</dbReference>
<evidence type="ECO:0000313" key="2">
    <source>
        <dbReference type="EMBL" id="PPJ73304.1"/>
    </source>
</evidence>
<evidence type="ECO:0000313" key="5">
    <source>
        <dbReference type="Proteomes" id="UP000316594"/>
    </source>
</evidence>
<sequence length="56" mass="6662">MKFKVNENETISECLTRMREEGYMPVKRIEKPIYTEDEKGNVVVLRQDIQFVGKKL</sequence>
<dbReference type="AlphaFoldDB" id="A0A2A1KBE6"/>
<dbReference type="EMBL" id="JAVSOO010000016">
    <property type="protein sequence ID" value="MDT4286817.1"/>
    <property type="molecule type" value="Genomic_DNA"/>
</dbReference>
<dbReference type="Proteomes" id="UP000238153">
    <property type="component" value="Unassembled WGS sequence"/>
</dbReference>
<evidence type="ECO:0000313" key="1">
    <source>
        <dbReference type="EMBL" id="MDT4286817.1"/>
    </source>
</evidence>
<dbReference type="KEGG" id="shh:ShL2_00930"/>
<comment type="caution">
    <text evidence="3">The sequence shown here is derived from an EMBL/GenBank/DDBJ whole genome shotgun (WGS) entry which is preliminary data.</text>
</comment>
<evidence type="ECO:0000313" key="4">
    <source>
        <dbReference type="Proteomes" id="UP000238153"/>
    </source>
</evidence>
<dbReference type="EMBL" id="VJMP01000007">
    <property type="protein sequence ID" value="TRL76985.1"/>
    <property type="molecule type" value="Genomic_DNA"/>
</dbReference>
<reference evidence="1 6" key="3">
    <citation type="submission" date="2023-08" db="EMBL/GenBank/DDBJ databases">
        <title>Genomic surveillance of Staphylococcus haemolyticus neonatal outbreak in southern France.</title>
        <authorList>
            <person name="Magnan C."/>
            <person name="Morsli M."/>
            <person name="Thiery B."/>
            <person name="Salipante F."/>
            <person name="Attar J."/>
            <person name="Massimo D.M."/>
            <person name="Ory J."/>
            <person name="Pantel A."/>
            <person name="Lavigne J.-P."/>
        </authorList>
    </citation>
    <scope>NUCLEOTIDE SEQUENCE [LARGE SCALE GENOMIC DNA]</scope>
    <source>
        <strain evidence="1 6">NSH026</strain>
    </source>
</reference>
<reference evidence="2 4" key="1">
    <citation type="submission" date="2017-11" db="EMBL/GenBank/DDBJ databases">
        <authorList>
            <person name="Founou R.C."/>
            <person name="Founou L."/>
            <person name="Allam M."/>
            <person name="Ismail A."/>
            <person name="Essack S.Y."/>
        </authorList>
    </citation>
    <scope>NUCLEOTIDE SEQUENCE [LARGE SCALE GENOMIC DNA]</scope>
    <source>
        <strain evidence="2 4">G811N2B1</strain>
    </source>
</reference>